<organism evidence="4 5">
    <name type="scientific">Ruminococcus albus</name>
    <dbReference type="NCBI Taxonomy" id="1264"/>
    <lineage>
        <taxon>Bacteria</taxon>
        <taxon>Bacillati</taxon>
        <taxon>Bacillota</taxon>
        <taxon>Clostridia</taxon>
        <taxon>Eubacteriales</taxon>
        <taxon>Oscillospiraceae</taxon>
        <taxon>Ruminococcus</taxon>
    </lineage>
</organism>
<dbReference type="InterPro" id="IPR027417">
    <property type="entry name" value="P-loop_NTPase"/>
</dbReference>
<dbReference type="InterPro" id="IPR003439">
    <property type="entry name" value="ABC_transporter-like_ATP-bd"/>
</dbReference>
<comment type="subcellular location">
    <subcellularLocation>
        <location evidence="1">Cell membrane</location>
        <topology evidence="1">Peripheral membrane protein</topology>
    </subcellularLocation>
</comment>
<dbReference type="GO" id="GO:0005886">
    <property type="term" value="C:plasma membrane"/>
    <property type="evidence" value="ECO:0007669"/>
    <property type="project" value="UniProtKB-SubCell"/>
</dbReference>
<protein>
    <submittedName>
        <fullName evidence="4">ABC transporter</fullName>
    </submittedName>
</protein>
<dbReference type="Proteomes" id="UP000182192">
    <property type="component" value="Unassembled WGS sequence"/>
</dbReference>
<dbReference type="eggNOG" id="COG1126">
    <property type="taxonomic scope" value="Bacteria"/>
</dbReference>
<dbReference type="EMBL" id="FOKQ01000021">
    <property type="protein sequence ID" value="SFC81108.1"/>
    <property type="molecule type" value="Genomic_DNA"/>
</dbReference>
<dbReference type="InterPro" id="IPR050086">
    <property type="entry name" value="MetN_ABC_transporter-like"/>
</dbReference>
<evidence type="ECO:0000313" key="5">
    <source>
        <dbReference type="Proteomes" id="UP000182192"/>
    </source>
</evidence>
<accession>A0A1I1MDE4</accession>
<dbReference type="OrthoDB" id="9804199at2"/>
<gene>
    <name evidence="4" type="ORF">SAMN02910406_02438</name>
</gene>
<dbReference type="RefSeq" id="WP_074962090.1">
    <property type="nucleotide sequence ID" value="NZ_FOKQ01000021.1"/>
</dbReference>
<dbReference type="PANTHER" id="PTHR43166:SF35">
    <property type="entry name" value="L-CYSTINE IMPORT ATP-BINDING PROTEIN TCYN"/>
    <property type="match status" value="1"/>
</dbReference>
<reference evidence="4 5" key="1">
    <citation type="submission" date="2016-10" db="EMBL/GenBank/DDBJ databases">
        <authorList>
            <person name="de Groot N.N."/>
        </authorList>
    </citation>
    <scope>NUCLEOTIDE SEQUENCE [LARGE SCALE GENOMIC DNA]</scope>
    <source>
        <strain evidence="4 5">AR67</strain>
    </source>
</reference>
<evidence type="ECO:0000256" key="1">
    <source>
        <dbReference type="ARBA" id="ARBA00004202"/>
    </source>
</evidence>
<dbReference type="GO" id="GO:0005524">
    <property type="term" value="F:ATP binding"/>
    <property type="evidence" value="ECO:0007669"/>
    <property type="project" value="InterPro"/>
</dbReference>
<feature type="domain" description="ABC transporter" evidence="3">
    <location>
        <begin position="19"/>
        <end position="48"/>
    </location>
</feature>
<name>A0A1I1MDE4_RUMAL</name>
<dbReference type="PANTHER" id="PTHR43166">
    <property type="entry name" value="AMINO ACID IMPORT ATP-BINDING PROTEIN"/>
    <property type="match status" value="1"/>
</dbReference>
<dbReference type="Gene3D" id="3.40.50.300">
    <property type="entry name" value="P-loop containing nucleotide triphosphate hydrolases"/>
    <property type="match status" value="2"/>
</dbReference>
<dbReference type="AlphaFoldDB" id="A0A1I1MDE4"/>
<keyword evidence="2" id="KW-0813">Transport</keyword>
<sequence>MKLLEIKNLRKSFDDLEVLKDISMDVNEGQVVSILGPSGSGKSTLLRSALDPELTAEILKVLKKLAEEKMTMVIVTHEIAFARSISDHVVFMDGGVIVEQCKPADVIDKPSNVRTKAFLKKLEQ</sequence>
<evidence type="ECO:0000256" key="2">
    <source>
        <dbReference type="ARBA" id="ARBA00022448"/>
    </source>
</evidence>
<evidence type="ECO:0000313" key="4">
    <source>
        <dbReference type="EMBL" id="SFC81108.1"/>
    </source>
</evidence>
<evidence type="ECO:0000259" key="3">
    <source>
        <dbReference type="Pfam" id="PF00005"/>
    </source>
</evidence>
<proteinExistence type="predicted"/>
<dbReference type="SUPFAM" id="SSF52540">
    <property type="entry name" value="P-loop containing nucleoside triphosphate hydrolases"/>
    <property type="match status" value="1"/>
</dbReference>
<dbReference type="GO" id="GO:0016887">
    <property type="term" value="F:ATP hydrolysis activity"/>
    <property type="evidence" value="ECO:0007669"/>
    <property type="project" value="InterPro"/>
</dbReference>
<dbReference type="Pfam" id="PF00005">
    <property type="entry name" value="ABC_tran"/>
    <property type="match status" value="1"/>
</dbReference>